<dbReference type="RefSeq" id="WP_143179734.1">
    <property type="nucleotide sequence ID" value="NZ_FRBK01000019.1"/>
</dbReference>
<dbReference type="Proteomes" id="UP000184388">
    <property type="component" value="Unassembled WGS sequence"/>
</dbReference>
<comment type="caution">
    <text evidence="1">The sequence shown here is derived from an EMBL/GenBank/DDBJ whole genome shotgun (WGS) entry which is preliminary data.</text>
</comment>
<reference evidence="2" key="1">
    <citation type="submission" date="2016-11" db="EMBL/GenBank/DDBJ databases">
        <authorList>
            <person name="Jaros S."/>
            <person name="Januszkiewicz K."/>
            <person name="Wedrychowicz H."/>
        </authorList>
    </citation>
    <scope>NUCLEOTIDE SEQUENCE [LARGE SCALE GENOMIC DNA]</scope>
    <source>
        <strain evidence="2">CGMCC 4.3555</strain>
    </source>
</reference>
<name>A0A9X8N5N7_9ACTN</name>
<accession>A0A9X8N5N7</accession>
<proteinExistence type="predicted"/>
<sequence length="85" mass="9527">MKAGDRAWMRSGSDRHLADVHGEAIIFRVTAIQTLPGRGTWYRVHTSHAAAQEIFGGWRSRLSLAPVPLTELTKGVTHHDLLRAW</sequence>
<evidence type="ECO:0000313" key="1">
    <source>
        <dbReference type="EMBL" id="SHN08913.1"/>
    </source>
</evidence>
<protein>
    <submittedName>
        <fullName evidence="1">Uncharacterized protein</fullName>
    </submittedName>
</protein>
<gene>
    <name evidence="1" type="ORF">SAMN05216268_119109</name>
</gene>
<evidence type="ECO:0000313" key="2">
    <source>
        <dbReference type="Proteomes" id="UP000184388"/>
    </source>
</evidence>
<dbReference type="AlphaFoldDB" id="A0A9X8N5N7"/>
<dbReference type="EMBL" id="FRBK01000019">
    <property type="protein sequence ID" value="SHN08913.1"/>
    <property type="molecule type" value="Genomic_DNA"/>
</dbReference>
<organism evidence="1 2">
    <name type="scientific">Streptomyces yunnanensis</name>
    <dbReference type="NCBI Taxonomy" id="156453"/>
    <lineage>
        <taxon>Bacteria</taxon>
        <taxon>Bacillati</taxon>
        <taxon>Actinomycetota</taxon>
        <taxon>Actinomycetes</taxon>
        <taxon>Kitasatosporales</taxon>
        <taxon>Streptomycetaceae</taxon>
        <taxon>Streptomyces</taxon>
    </lineage>
</organism>